<dbReference type="AlphaFoldDB" id="A0A1Y1S8Z6"/>
<feature type="coiled-coil region" evidence="1">
    <location>
        <begin position="57"/>
        <end position="86"/>
    </location>
</feature>
<comment type="caution">
    <text evidence="4">The sequence shown here is derived from an EMBL/GenBank/DDBJ whole genome shotgun (WGS) entry which is preliminary data.</text>
</comment>
<dbReference type="Pfam" id="PF00004">
    <property type="entry name" value="AAA"/>
    <property type="match status" value="1"/>
</dbReference>
<feature type="domain" description="ATPase AAA-type core" evidence="3">
    <location>
        <begin position="195"/>
        <end position="300"/>
    </location>
</feature>
<dbReference type="EMBL" id="LWDP01000012">
    <property type="protein sequence ID" value="ORD94677.1"/>
    <property type="molecule type" value="Genomic_DNA"/>
</dbReference>
<dbReference type="GO" id="GO:0005524">
    <property type="term" value="F:ATP binding"/>
    <property type="evidence" value="ECO:0007669"/>
    <property type="project" value="InterPro"/>
</dbReference>
<dbReference type="Proteomes" id="UP000192639">
    <property type="component" value="Unassembled WGS sequence"/>
</dbReference>
<keyword evidence="1" id="KW-0175">Coiled coil</keyword>
<organism evidence="4 5">
    <name type="scientific">Enterospora canceri</name>
    <dbReference type="NCBI Taxonomy" id="1081671"/>
    <lineage>
        <taxon>Eukaryota</taxon>
        <taxon>Fungi</taxon>
        <taxon>Fungi incertae sedis</taxon>
        <taxon>Microsporidia</taxon>
        <taxon>Enterocytozoonidae</taxon>
        <taxon>Enterospora</taxon>
    </lineage>
</organism>
<dbReference type="SUPFAM" id="SSF52540">
    <property type="entry name" value="P-loop containing nucleoside triphosphate hydrolases"/>
    <property type="match status" value="1"/>
</dbReference>
<evidence type="ECO:0000313" key="5">
    <source>
        <dbReference type="Proteomes" id="UP000192639"/>
    </source>
</evidence>
<keyword evidence="2" id="KW-0472">Membrane</keyword>
<sequence length="302" mass="35439">MNSKLILRFKKHLKTVKKEYGMFASLLIAAVLGIMLALLLYRRAFHLLVKWQVITLKEKLEKSVDLIEKERKQKKAKDKEKRFNEEKYFPRSLHLVPDRAKDQVKMAVDEICKRVHFFNTMKVEQIQKLFKSEDMHYLVVGDNKRELERTVDEIVSGVNKRLNQMKKFRDEDKDLDKVKWDDDSISNDEVMVSKVTIGLFDITGIYFGEAEENIKRLFSQMLEEKDPYNASITVFSECQMIFKKRIEGENSSGLIGSILAEVLGQFNRLNEKPGPIFMIAWTTLPRYVDSAIKRRFFNLITV</sequence>
<dbReference type="Gene3D" id="3.40.50.300">
    <property type="entry name" value="P-loop containing nucleotide triphosphate hydrolases"/>
    <property type="match status" value="1"/>
</dbReference>
<evidence type="ECO:0000256" key="2">
    <source>
        <dbReference type="SAM" id="Phobius"/>
    </source>
</evidence>
<dbReference type="InterPro" id="IPR003959">
    <property type="entry name" value="ATPase_AAA_core"/>
</dbReference>
<dbReference type="GO" id="GO:0016887">
    <property type="term" value="F:ATP hydrolysis activity"/>
    <property type="evidence" value="ECO:0007669"/>
    <property type="project" value="InterPro"/>
</dbReference>
<keyword evidence="5" id="KW-1185">Reference proteome</keyword>
<evidence type="ECO:0000313" key="4">
    <source>
        <dbReference type="EMBL" id="ORD94677.1"/>
    </source>
</evidence>
<dbReference type="InterPro" id="IPR027417">
    <property type="entry name" value="P-loop_NTPase"/>
</dbReference>
<evidence type="ECO:0000256" key="1">
    <source>
        <dbReference type="SAM" id="Coils"/>
    </source>
</evidence>
<feature type="transmembrane region" description="Helical" evidence="2">
    <location>
        <begin position="20"/>
        <end position="41"/>
    </location>
</feature>
<protein>
    <recommendedName>
        <fullName evidence="3">ATPase AAA-type core domain-containing protein</fullName>
    </recommendedName>
</protein>
<gene>
    <name evidence="4" type="ORF">ECANGB1_232</name>
</gene>
<name>A0A1Y1S8Z6_9MICR</name>
<evidence type="ECO:0000259" key="3">
    <source>
        <dbReference type="Pfam" id="PF00004"/>
    </source>
</evidence>
<keyword evidence="2" id="KW-0812">Transmembrane</keyword>
<reference evidence="4 5" key="1">
    <citation type="journal article" date="2017" name="Environ. Microbiol.">
        <title>Decay of the glycolytic pathway and adaptation to intranuclear parasitism within Enterocytozoonidae microsporidia.</title>
        <authorList>
            <person name="Wiredu Boakye D."/>
            <person name="Jaroenlak P."/>
            <person name="Prachumwat A."/>
            <person name="Williams T.A."/>
            <person name="Bateman K.S."/>
            <person name="Itsathitphaisarn O."/>
            <person name="Sritunyalucksana K."/>
            <person name="Paszkiewicz K.H."/>
            <person name="Moore K.A."/>
            <person name="Stentiford G.D."/>
            <person name="Williams B.A."/>
        </authorList>
    </citation>
    <scope>NUCLEOTIDE SEQUENCE [LARGE SCALE GENOMIC DNA]</scope>
    <source>
        <strain evidence="4 5">GB1</strain>
    </source>
</reference>
<accession>A0A1Y1S8Z6</accession>
<keyword evidence="2" id="KW-1133">Transmembrane helix</keyword>
<proteinExistence type="predicted"/>
<dbReference type="VEuPathDB" id="MicrosporidiaDB:ECANGB1_232"/>